<organism evidence="2">
    <name type="scientific">Faucicola osloensis</name>
    <name type="common">Moraxella osloensis</name>
    <dbReference type="NCBI Taxonomy" id="34062"/>
    <lineage>
        <taxon>Bacteria</taxon>
        <taxon>Pseudomonadati</taxon>
        <taxon>Pseudomonadota</taxon>
        <taxon>Gammaproteobacteria</taxon>
        <taxon>Moraxellales</taxon>
        <taxon>Moraxellaceae</taxon>
        <taxon>Faucicola</taxon>
    </lineage>
</organism>
<protein>
    <submittedName>
        <fullName evidence="2">DUF262 domain-containing protein</fullName>
    </submittedName>
</protein>
<reference evidence="2" key="1">
    <citation type="journal article" date="2020" name="Microbiol. Resour. Announc.">
        <title>Complete Genome Sequence of Moraxella osloensis Strain YV1, Isolated from an Australian Wastewater Treatment Plant.</title>
        <authorList>
            <person name="Batinovic S."/>
            <person name="Rice D.T.F."/>
            <person name="Seviour R.J."/>
            <person name="Petrovski S."/>
        </authorList>
    </citation>
    <scope>NUCLEOTIDE SEQUENCE</scope>
    <source>
        <strain evidence="2">YV1</strain>
    </source>
</reference>
<accession>A0A6P1KI60</accession>
<evidence type="ECO:0000313" key="2">
    <source>
        <dbReference type="EMBL" id="QHG10372.1"/>
    </source>
</evidence>
<dbReference type="EMBL" id="CP047226">
    <property type="protein sequence ID" value="QHG10372.1"/>
    <property type="molecule type" value="Genomic_DNA"/>
</dbReference>
<gene>
    <name evidence="2" type="ORF">GSF12_11115</name>
</gene>
<dbReference type="AlphaFoldDB" id="A0A6P1KI60"/>
<dbReference type="InterPro" id="IPR004919">
    <property type="entry name" value="GmrSD_N"/>
</dbReference>
<proteinExistence type="predicted"/>
<name>A0A6P1KI60_FAUOS</name>
<evidence type="ECO:0000259" key="1">
    <source>
        <dbReference type="Pfam" id="PF03235"/>
    </source>
</evidence>
<dbReference type="Pfam" id="PF03235">
    <property type="entry name" value="GmrSD_N"/>
    <property type="match status" value="1"/>
</dbReference>
<feature type="domain" description="GmrSD restriction endonucleases N-terminal" evidence="1">
    <location>
        <begin position="20"/>
        <end position="249"/>
    </location>
</feature>
<sequence length="764" mass="90798">MSELTDNLATLGSEEKSFFELLKENKVSIPKIQRDYAQGRKTKNIQYIREMFLNNLFKVLSDNHGNNKLKLDFVYGYEDKDKLQDKEINIFKPLDGQQRLTTLFLLHWYFAKKESISQDELSVLKNFSYDTRKSSRDFCEKLVDFQPDFSQEVSEKTTDRIEKQIINQNWFIANWNNDPTITSMLVMLKAIDEKFNGLSNIWGKITGNNPSIVFHLLKMKNLGLPDDLYIKMNARGKPLTDFEHFKSQFSEVLSGEFKETFNSKIDREWADLFWDIFKENQNPDIDIAQNMDKGFLSFLWFITDILITTKGIERKDKDFWLEIIKKVYLDEENVKFLFNSLNFFEKLNELDYPKFEQIFYINQEDFTENKVRLFFNNPTANLFEKCVEKYRFGDEKSTFSLGEQILLYTYIASYHKYGSLDKVKLRKIRNLISDTELRNEYFKLYFQDIDLILEKDEISSDSKFSKRQFDEDKQEFDFIELNPQYKAILYQLEDHNLLRGSTGIFDINENLPILAEKFLERFPEKQIDYESINSALLTFGDYTQAYGGSRKKRFGNNNSNTWREIFTQSAQRSSKDFSKTKKILKEYLTLFIDNPKTTNSDVINTYLARFNDNEVLPKNLNYYLVKYPTFHKWKNSWTDGFYYWEEYENKPYDCWMLFRNQFNGRHWSPFLLTVNEDLQRCSIENYGSNLSFNDKNIFISISHDNDGFIFKGDESSQYLINKLIEENTLSQDGKLLIAKNDEGIDLEDRIMKLKTVLETLTLKS</sequence>